<reference evidence="2 3" key="1">
    <citation type="journal article" date="2023" name="PLoS ONE">
        <title>Cytospora paraplurivora sp. nov. isolated from orchards with fruit tree decline syndrome in Ontario, Canada.</title>
        <authorList>
            <person name="Ilyukhin E."/>
            <person name="Nguyen H.D.T."/>
            <person name="Castle A.J."/>
            <person name="Ellouze W."/>
        </authorList>
    </citation>
    <scope>NUCLEOTIDE SEQUENCE [LARGE SCALE GENOMIC DNA]</scope>
    <source>
        <strain evidence="2 3">FDS-564</strain>
    </source>
</reference>
<feature type="chain" id="PRO_5042962056" evidence="1">
    <location>
        <begin position="21"/>
        <end position="305"/>
    </location>
</feature>
<protein>
    <submittedName>
        <fullName evidence="2">Uncharacterized protein</fullName>
    </submittedName>
</protein>
<dbReference type="PANTHER" id="PTHR45036:SF1">
    <property type="entry name" value="METHYLTRANSFERASE LIKE 7A"/>
    <property type="match status" value="1"/>
</dbReference>
<name>A0AAN9UBB9_9PEZI</name>
<dbReference type="PANTHER" id="PTHR45036">
    <property type="entry name" value="METHYLTRANSFERASE LIKE 7B"/>
    <property type="match status" value="1"/>
</dbReference>
<dbReference type="Gene3D" id="3.40.50.150">
    <property type="entry name" value="Vaccinia Virus protein VP39"/>
    <property type="match status" value="1"/>
</dbReference>
<keyword evidence="3" id="KW-1185">Reference proteome</keyword>
<dbReference type="Proteomes" id="UP001320245">
    <property type="component" value="Unassembled WGS sequence"/>
</dbReference>
<dbReference type="InterPro" id="IPR029063">
    <property type="entry name" value="SAM-dependent_MTases_sf"/>
</dbReference>
<comment type="caution">
    <text evidence="2">The sequence shown here is derived from an EMBL/GenBank/DDBJ whole genome shotgun (WGS) entry which is preliminary data.</text>
</comment>
<dbReference type="SUPFAM" id="SSF53335">
    <property type="entry name" value="S-adenosyl-L-methionine-dependent methyltransferases"/>
    <property type="match status" value="1"/>
</dbReference>
<feature type="signal peptide" evidence="1">
    <location>
        <begin position="1"/>
        <end position="20"/>
    </location>
</feature>
<evidence type="ECO:0000256" key="1">
    <source>
        <dbReference type="SAM" id="SignalP"/>
    </source>
</evidence>
<dbReference type="InterPro" id="IPR052356">
    <property type="entry name" value="Thiol_S-MT"/>
</dbReference>
<keyword evidence="1" id="KW-0732">Signal</keyword>
<dbReference type="AlphaFoldDB" id="A0AAN9UBB9"/>
<dbReference type="EMBL" id="JAJSPL020000010">
    <property type="protein sequence ID" value="KAK7744523.1"/>
    <property type="molecule type" value="Genomic_DNA"/>
</dbReference>
<organism evidence="2 3">
    <name type="scientific">Cytospora paraplurivora</name>
    <dbReference type="NCBI Taxonomy" id="2898453"/>
    <lineage>
        <taxon>Eukaryota</taxon>
        <taxon>Fungi</taxon>
        <taxon>Dikarya</taxon>
        <taxon>Ascomycota</taxon>
        <taxon>Pezizomycotina</taxon>
        <taxon>Sordariomycetes</taxon>
        <taxon>Sordariomycetidae</taxon>
        <taxon>Diaporthales</taxon>
        <taxon>Cytosporaceae</taxon>
        <taxon>Cytospora</taxon>
    </lineage>
</organism>
<accession>A0AAN9UBB9</accession>
<proteinExistence type="predicted"/>
<evidence type="ECO:0000313" key="2">
    <source>
        <dbReference type="EMBL" id="KAK7744523.1"/>
    </source>
</evidence>
<dbReference type="Pfam" id="PF13489">
    <property type="entry name" value="Methyltransf_23"/>
    <property type="match status" value="1"/>
</dbReference>
<dbReference type="CDD" id="cd02440">
    <property type="entry name" value="AdoMet_MTases"/>
    <property type="match status" value="1"/>
</dbReference>
<gene>
    <name evidence="2" type="ORF">SLS53_003408</name>
</gene>
<evidence type="ECO:0000313" key="3">
    <source>
        <dbReference type="Proteomes" id="UP001320245"/>
    </source>
</evidence>
<sequence>MASSTSQILWFLLDPWIFMAQSISHLPQTILHLLRTHQLLATLLHPSRLQSAWFGTFWATAGPGVRNTAKARVVPLLEGAISDGQIIDDNHPPGAAGEKHQHQHQRRGIAGTVLEVGPGTGMWVGLFSSMLGSSSPTGRRGGITRIYGVEPNAGVHAALRRSVMAAGLEDVYEVVPLGVEDLAGSGRVARGSVDCIVSVLCLCGIPDPEFNIRELYGYLRPGGRWFVYEHVGCGSDGIRECGLFMRVYQRFVNIFWPHLIGGCQLCRDTARILKNAGSWTKIDLAQPIGEPWYHPLPHIIGTLTK</sequence>